<keyword evidence="2" id="KW-0732">Signal</keyword>
<feature type="region of interest" description="Disordered" evidence="1">
    <location>
        <begin position="322"/>
        <end position="365"/>
    </location>
</feature>
<dbReference type="PANTHER" id="PTHR43662">
    <property type="match status" value="1"/>
</dbReference>
<dbReference type="AlphaFoldDB" id="A0A7C8JST3"/>
<dbReference type="Pfam" id="PF09362">
    <property type="entry name" value="DUF1996"/>
    <property type="match status" value="1"/>
</dbReference>
<feature type="compositionally biased region" description="Polar residues" evidence="1">
    <location>
        <begin position="322"/>
        <end position="340"/>
    </location>
</feature>
<evidence type="ECO:0000256" key="1">
    <source>
        <dbReference type="SAM" id="MobiDB-lite"/>
    </source>
</evidence>
<gene>
    <name evidence="4" type="ORF">TWF703_000989</name>
</gene>
<feature type="signal peptide" evidence="2">
    <location>
        <begin position="1"/>
        <end position="16"/>
    </location>
</feature>
<dbReference type="PANTHER" id="PTHR43662:SF12">
    <property type="entry name" value="DUF1996 DOMAIN-CONTAINING PROTEIN-RELATED"/>
    <property type="match status" value="1"/>
</dbReference>
<dbReference type="Proteomes" id="UP000480548">
    <property type="component" value="Unassembled WGS sequence"/>
</dbReference>
<dbReference type="InterPro" id="IPR018535">
    <property type="entry name" value="DUF1996"/>
</dbReference>
<proteinExistence type="predicted"/>
<protein>
    <recommendedName>
        <fullName evidence="3">DUF1996 domain-containing protein</fullName>
    </recommendedName>
</protein>
<feature type="compositionally biased region" description="Basic residues" evidence="1">
    <location>
        <begin position="343"/>
        <end position="358"/>
    </location>
</feature>
<feature type="chain" id="PRO_5028961390" description="DUF1996 domain-containing protein" evidence="2">
    <location>
        <begin position="17"/>
        <end position="365"/>
    </location>
</feature>
<evidence type="ECO:0000313" key="4">
    <source>
        <dbReference type="EMBL" id="KAF3123247.1"/>
    </source>
</evidence>
<reference evidence="4 5" key="1">
    <citation type="submission" date="2019-06" db="EMBL/GenBank/DDBJ databases">
        <authorList>
            <person name="Palmer J.M."/>
        </authorList>
    </citation>
    <scope>NUCLEOTIDE SEQUENCE [LARGE SCALE GENOMIC DNA]</scope>
    <source>
        <strain evidence="4 5">TWF703</strain>
    </source>
</reference>
<organism evidence="4 5">
    <name type="scientific">Orbilia oligospora</name>
    <name type="common">Nematode-trapping fungus</name>
    <name type="synonym">Arthrobotrys oligospora</name>
    <dbReference type="NCBI Taxonomy" id="2813651"/>
    <lineage>
        <taxon>Eukaryota</taxon>
        <taxon>Fungi</taxon>
        <taxon>Dikarya</taxon>
        <taxon>Ascomycota</taxon>
        <taxon>Pezizomycotina</taxon>
        <taxon>Orbiliomycetes</taxon>
        <taxon>Orbiliales</taxon>
        <taxon>Orbiliaceae</taxon>
        <taxon>Orbilia</taxon>
    </lineage>
</organism>
<feature type="domain" description="DUF1996" evidence="3">
    <location>
        <begin position="31"/>
        <end position="250"/>
    </location>
</feature>
<dbReference type="EMBL" id="WIQZ01000112">
    <property type="protein sequence ID" value="KAF3123247.1"/>
    <property type="molecule type" value="Genomic_DNA"/>
</dbReference>
<comment type="caution">
    <text evidence="4">The sequence shown here is derived from an EMBL/GenBank/DDBJ whole genome shotgun (WGS) entry which is preliminary data.</text>
</comment>
<evidence type="ECO:0000259" key="3">
    <source>
        <dbReference type="Pfam" id="PF09362"/>
    </source>
</evidence>
<evidence type="ECO:0000313" key="5">
    <source>
        <dbReference type="Proteomes" id="UP000480548"/>
    </source>
</evidence>
<name>A0A7C8JST3_ORBOL</name>
<accession>A0A7C8JST3</accession>
<sequence length="365" mass="39623">MRVSLTLLASASVVSAWTELLHKTIMHKNIDAIVSPGAYTSHMHTFFGSDAITNAMPTTEDLQQGCYSGSNPNDFSAYYLIGIPTLYHVDGDKFTEVTLFTFGTYYTTAYAEIPIPKNFSMISGKASAKTQAEADHPENGLQWYCEESPGVLEPDAAKMPTKACQQHLRFSLLFPNCVDPNNISIYGFSDSSTNKCPEGMKRMPQLRYSARYDTKKAAPNGWNGPAPFQLSCSDTPGDGYCFHGDFINGWYEDAALDMLISDGNGRDNGRFISGSHGTSAIADNCNPTDRDPENGTSDYWTSLEMKANGGIAAPGPVASTPSITSSTMATSVTAPSANETGQKRRIGQKSKNFARLRQRLSADSL</sequence>
<evidence type="ECO:0000256" key="2">
    <source>
        <dbReference type="SAM" id="SignalP"/>
    </source>
</evidence>